<evidence type="ECO:0000256" key="4">
    <source>
        <dbReference type="ARBA" id="ARBA00004300"/>
    </source>
</evidence>
<evidence type="ECO:0000256" key="2">
    <source>
        <dbReference type="ARBA" id="ARBA00004138"/>
    </source>
</evidence>
<evidence type="ECO:0000256" key="14">
    <source>
        <dbReference type="ARBA" id="ARBA00023242"/>
    </source>
</evidence>
<name>A0A7M7NQL2_STRPU</name>
<dbReference type="FunCoup" id="A0A7M7NQL2">
    <property type="interactions" value="715"/>
</dbReference>
<evidence type="ECO:0000256" key="9">
    <source>
        <dbReference type="ARBA" id="ARBA00022468"/>
    </source>
</evidence>
<evidence type="ECO:0000256" key="16">
    <source>
        <dbReference type="SAM" id="MobiDB-lite"/>
    </source>
</evidence>
<evidence type="ECO:0000256" key="1">
    <source>
        <dbReference type="ARBA" id="ARBA00004123"/>
    </source>
</evidence>
<evidence type="ECO:0000256" key="5">
    <source>
        <dbReference type="ARBA" id="ARBA00004514"/>
    </source>
</evidence>
<accession>A0A7M7NQL2</accession>
<sequence length="558" mass="62522">MNAVIALCHFCEIHGPRVLFCTQAHHAAEPQHVLDSKGEEYPSTFGHHFHKRPRSSTNESLSSVSSDLTTCSSASSTEHCEACRSFQPGQPGFISNDHEAKISYISSQNPEHPELFTIIRQACIRSLSCENCQGREGPIFFGEDYYGYTLSYMFIIKDTQARGLQRGYSIIVVMMDKIYLLNSWPFLVKHMKSLIDELKSKSNKVYEQEQTQRNQRAERLHREFLSPGDFYRGGVNKPFRALVVLTGDANLFKYLHMRFSWILKAGGNRITEKVLEGPPLEEAVDLDDEEVTEEGFIKVSTKPAVPSSPENPSQSEGHQSEDELEGDEGPVFSSLQHLRAVLGSLNFHDVAYNVLIGNQLIARADCKSTLKSLFKVLKVILPAGCCRIISHSPTYQASWKCNFLGLSTGTELPEHLITSEVYLLLDVISPVNLKQDSNRVVSRTAGPFKGHGISITSSSVVPDKVPTILSRIVTTLNNSDLTPEIVVTVLTTLKEEWMNKVKLLFKFTRAGSHTDEDTEKLLKILQAKVEDKPLLRFWITALSSQYRSHLLTSIMGTT</sequence>
<keyword evidence="10" id="KW-0963">Cytoplasm</keyword>
<dbReference type="GO" id="GO:0005765">
    <property type="term" value="C:lysosomal membrane"/>
    <property type="evidence" value="ECO:0007669"/>
    <property type="project" value="UniProtKB-SubCell"/>
</dbReference>
<dbReference type="Gene3D" id="1.10.10.1730">
    <property type="entry name" value="Folliculin"/>
    <property type="match status" value="1"/>
</dbReference>
<comment type="subcellular location">
    <subcellularLocation>
        <location evidence="2">Cell projection</location>
        <location evidence="2">Cilium</location>
    </subcellularLocation>
    <subcellularLocation>
        <location evidence="4">Cytoplasm</location>
        <location evidence="4">Cytoskeleton</location>
        <location evidence="4">Microtubule organizing center</location>
        <location evidence="4">Centrosome</location>
    </subcellularLocation>
    <subcellularLocation>
        <location evidence="3">Cytoplasm</location>
        <location evidence="3">Cytoskeleton</location>
        <location evidence="3">Spindle</location>
    </subcellularLocation>
    <subcellularLocation>
        <location evidence="5">Cytoplasm</location>
        <location evidence="5">Cytosol</location>
    </subcellularLocation>
    <subcellularLocation>
        <location evidence="6">Lysosome membrane</location>
    </subcellularLocation>
    <subcellularLocation>
        <location evidence="1">Nucleus</location>
    </subcellularLocation>
</comment>
<dbReference type="GO" id="GO:1904263">
    <property type="term" value="P:positive regulation of TORC1 signaling"/>
    <property type="evidence" value="ECO:0000318"/>
    <property type="project" value="GO_Central"/>
</dbReference>
<evidence type="ECO:0000259" key="17">
    <source>
        <dbReference type="PROSITE" id="PS51834"/>
    </source>
</evidence>
<keyword evidence="15" id="KW-0966">Cell projection</keyword>
<keyword evidence="14" id="KW-0539">Nucleus</keyword>
<dbReference type="InterPro" id="IPR021713">
    <property type="entry name" value="Folliculin"/>
</dbReference>
<reference evidence="19" key="1">
    <citation type="submission" date="2015-02" db="EMBL/GenBank/DDBJ databases">
        <title>Genome sequencing for Strongylocentrotus purpuratus.</title>
        <authorList>
            <person name="Murali S."/>
            <person name="Liu Y."/>
            <person name="Vee V."/>
            <person name="English A."/>
            <person name="Wang M."/>
            <person name="Skinner E."/>
            <person name="Han Y."/>
            <person name="Muzny D.M."/>
            <person name="Worley K.C."/>
            <person name="Gibbs R.A."/>
        </authorList>
    </citation>
    <scope>NUCLEOTIDE SEQUENCE</scope>
</reference>
<dbReference type="Proteomes" id="UP000007110">
    <property type="component" value="Unassembled WGS sequence"/>
</dbReference>
<evidence type="ECO:0000256" key="15">
    <source>
        <dbReference type="ARBA" id="ARBA00023273"/>
    </source>
</evidence>
<comment type="similarity">
    <text evidence="7">Belongs to the folliculin family.</text>
</comment>
<dbReference type="Gene3D" id="3.40.50.12430">
    <property type="match status" value="1"/>
</dbReference>
<dbReference type="AlphaFoldDB" id="A0A7M7NQL2"/>
<keyword evidence="13" id="KW-0458">Lysosome</keyword>
<dbReference type="KEGG" id="spu:585107"/>
<evidence type="ECO:0000256" key="12">
    <source>
        <dbReference type="ARBA" id="ARBA00023212"/>
    </source>
</evidence>
<dbReference type="InterPro" id="IPR037520">
    <property type="entry name" value="Folliculin/SMCR8_longin"/>
</dbReference>
<dbReference type="PROSITE" id="PS51834">
    <property type="entry name" value="DENN_FLCN_SMCR8"/>
    <property type="match status" value="1"/>
</dbReference>
<evidence type="ECO:0000256" key="3">
    <source>
        <dbReference type="ARBA" id="ARBA00004186"/>
    </source>
</evidence>
<dbReference type="GO" id="GO:0030511">
    <property type="term" value="P:positive regulation of transforming growth factor beta receptor signaling pathway"/>
    <property type="evidence" value="ECO:0000318"/>
    <property type="project" value="GO_Central"/>
</dbReference>
<dbReference type="GO" id="GO:0005096">
    <property type="term" value="F:GTPase activator activity"/>
    <property type="evidence" value="ECO:0007669"/>
    <property type="project" value="UniProtKB-KW"/>
</dbReference>
<keyword evidence="19" id="KW-1185">Reference proteome</keyword>
<dbReference type="GO" id="GO:0000122">
    <property type="term" value="P:negative regulation of transcription by RNA polymerase II"/>
    <property type="evidence" value="ECO:0000318"/>
    <property type="project" value="GO_Central"/>
</dbReference>
<evidence type="ECO:0000256" key="11">
    <source>
        <dbReference type="ARBA" id="ARBA00023136"/>
    </source>
</evidence>
<dbReference type="InterPro" id="IPR037521">
    <property type="entry name" value="FLCN/SMCR8_DENN"/>
</dbReference>
<keyword evidence="12" id="KW-0206">Cytoskeleton</keyword>
<feature type="region of interest" description="Disordered" evidence="16">
    <location>
        <begin position="297"/>
        <end position="328"/>
    </location>
</feature>
<protein>
    <recommendedName>
        <fullName evidence="8">Folliculin</fullName>
    </recommendedName>
</protein>
<dbReference type="InParanoid" id="A0A7M7NQL2"/>
<dbReference type="OrthoDB" id="5599713at2759"/>
<dbReference type="GO" id="GO:0005929">
    <property type="term" value="C:cilium"/>
    <property type="evidence" value="ECO:0007669"/>
    <property type="project" value="UniProtKB-SubCell"/>
</dbReference>
<evidence type="ECO:0000313" key="19">
    <source>
        <dbReference type="Proteomes" id="UP000007110"/>
    </source>
</evidence>
<dbReference type="GeneID" id="585107"/>
<dbReference type="Pfam" id="PF16692">
    <property type="entry name" value="Folliculin_C"/>
    <property type="match status" value="1"/>
</dbReference>
<feature type="domain" description="UDENN FLCN/SMCR8-type" evidence="17">
    <location>
        <begin position="84"/>
        <end position="543"/>
    </location>
</feature>
<keyword evidence="11" id="KW-0472">Membrane</keyword>
<evidence type="ECO:0000256" key="10">
    <source>
        <dbReference type="ARBA" id="ARBA00022490"/>
    </source>
</evidence>
<evidence type="ECO:0000256" key="6">
    <source>
        <dbReference type="ARBA" id="ARBA00004656"/>
    </source>
</evidence>
<dbReference type="GO" id="GO:0005819">
    <property type="term" value="C:spindle"/>
    <property type="evidence" value="ECO:0007669"/>
    <property type="project" value="UniProtKB-SubCell"/>
</dbReference>
<dbReference type="GO" id="GO:0005634">
    <property type="term" value="C:nucleus"/>
    <property type="evidence" value="ECO:0007669"/>
    <property type="project" value="UniProtKB-SubCell"/>
</dbReference>
<dbReference type="CTD" id="201163"/>
<keyword evidence="9" id="KW-0343">GTPase activation</keyword>
<reference evidence="18" key="2">
    <citation type="submission" date="2021-01" db="UniProtKB">
        <authorList>
            <consortium name="EnsemblMetazoa"/>
        </authorList>
    </citation>
    <scope>IDENTIFICATION</scope>
</reference>
<evidence type="ECO:0000313" key="18">
    <source>
        <dbReference type="EnsemblMetazoa" id="XP_030840065"/>
    </source>
</evidence>
<dbReference type="EnsemblMetazoa" id="XM_030984205">
    <property type="protein sequence ID" value="XP_030840065"/>
    <property type="gene ID" value="LOC585107"/>
</dbReference>
<dbReference type="OMA" id="LWASLHC"/>
<evidence type="ECO:0000256" key="7">
    <source>
        <dbReference type="ARBA" id="ARBA00009987"/>
    </source>
</evidence>
<proteinExistence type="inferred from homology"/>
<evidence type="ECO:0000256" key="8">
    <source>
        <dbReference type="ARBA" id="ARBA00021824"/>
    </source>
</evidence>
<organism evidence="18 19">
    <name type="scientific">Strongylocentrotus purpuratus</name>
    <name type="common">Purple sea urchin</name>
    <dbReference type="NCBI Taxonomy" id="7668"/>
    <lineage>
        <taxon>Eukaryota</taxon>
        <taxon>Metazoa</taxon>
        <taxon>Echinodermata</taxon>
        <taxon>Eleutherozoa</taxon>
        <taxon>Echinozoa</taxon>
        <taxon>Echinoidea</taxon>
        <taxon>Euechinoidea</taxon>
        <taxon>Echinacea</taxon>
        <taxon>Camarodonta</taxon>
        <taxon>Echinidea</taxon>
        <taxon>Strongylocentrotidae</taxon>
        <taxon>Strongylocentrotus</taxon>
    </lineage>
</organism>
<feature type="compositionally biased region" description="Polar residues" evidence="16">
    <location>
        <begin position="308"/>
        <end position="317"/>
    </location>
</feature>
<dbReference type="Pfam" id="PF11704">
    <property type="entry name" value="Folliculin"/>
    <property type="match status" value="1"/>
</dbReference>
<dbReference type="InterPro" id="IPR032035">
    <property type="entry name" value="Folliculin_DENN"/>
</dbReference>
<dbReference type="GO" id="GO:0005813">
    <property type="term" value="C:centrosome"/>
    <property type="evidence" value="ECO:0007669"/>
    <property type="project" value="UniProtKB-SubCell"/>
</dbReference>
<dbReference type="PANTHER" id="PTHR31441">
    <property type="entry name" value="FOLLICULIN FAMILY MEMBER"/>
    <property type="match status" value="1"/>
</dbReference>
<dbReference type="RefSeq" id="XP_030840065.1">
    <property type="nucleotide sequence ID" value="XM_030984205.1"/>
</dbReference>
<dbReference type="PANTHER" id="PTHR31441:SF2">
    <property type="entry name" value="FOLLICULIN"/>
    <property type="match status" value="1"/>
</dbReference>
<dbReference type="InterPro" id="IPR044886">
    <property type="entry name" value="FLCN_DENN_C_sf"/>
</dbReference>
<evidence type="ECO:0000256" key="13">
    <source>
        <dbReference type="ARBA" id="ARBA00023228"/>
    </source>
</evidence>
<dbReference type="GO" id="GO:0005829">
    <property type="term" value="C:cytosol"/>
    <property type="evidence" value="ECO:0000318"/>
    <property type="project" value="GO_Central"/>
</dbReference>